<evidence type="ECO:0000313" key="1">
    <source>
        <dbReference type="EMBL" id="KAK0523325.1"/>
    </source>
</evidence>
<dbReference type="AlphaFoldDB" id="A0AAN6JNL3"/>
<feature type="non-terminal residue" evidence="1">
    <location>
        <position position="76"/>
    </location>
</feature>
<dbReference type="Proteomes" id="UP001176521">
    <property type="component" value="Unassembled WGS sequence"/>
</dbReference>
<keyword evidence="2" id="KW-1185">Reference proteome</keyword>
<proteinExistence type="predicted"/>
<sequence>MLLGDSRFPLSSHLLIPYRGVRYDLNEYFAGTKAPRNAKELYNRPHTGARSVIDVLCVQVEQEEVMGAVAAPVVRL</sequence>
<evidence type="ECO:0000313" key="2">
    <source>
        <dbReference type="Proteomes" id="UP001176521"/>
    </source>
</evidence>
<protein>
    <recommendedName>
        <fullName evidence="3">DDE Tnp4 domain-containing protein</fullName>
    </recommendedName>
</protein>
<dbReference type="EMBL" id="JAPDMQ010000522">
    <property type="protein sequence ID" value="KAK0523325.1"/>
    <property type="molecule type" value="Genomic_DNA"/>
</dbReference>
<evidence type="ECO:0008006" key="3">
    <source>
        <dbReference type="Google" id="ProtNLM"/>
    </source>
</evidence>
<comment type="caution">
    <text evidence="1">The sequence shown here is derived from an EMBL/GenBank/DDBJ whole genome shotgun (WGS) entry which is preliminary data.</text>
</comment>
<accession>A0AAN6JNL3</accession>
<name>A0AAN6JNL3_9BASI</name>
<organism evidence="1 2">
    <name type="scientific">Tilletia horrida</name>
    <dbReference type="NCBI Taxonomy" id="155126"/>
    <lineage>
        <taxon>Eukaryota</taxon>
        <taxon>Fungi</taxon>
        <taxon>Dikarya</taxon>
        <taxon>Basidiomycota</taxon>
        <taxon>Ustilaginomycotina</taxon>
        <taxon>Exobasidiomycetes</taxon>
        <taxon>Tilletiales</taxon>
        <taxon>Tilletiaceae</taxon>
        <taxon>Tilletia</taxon>
    </lineage>
</organism>
<gene>
    <name evidence="1" type="ORF">OC842_006187</name>
</gene>
<reference evidence="1" key="1">
    <citation type="journal article" date="2023" name="PhytoFront">
        <title>Draft Genome Resources of Seven Strains of Tilletia horrida, Causal Agent of Kernel Smut of Rice.</title>
        <authorList>
            <person name="Khanal S."/>
            <person name="Antony Babu S."/>
            <person name="Zhou X.G."/>
        </authorList>
    </citation>
    <scope>NUCLEOTIDE SEQUENCE</scope>
    <source>
        <strain evidence="1">TX3</strain>
    </source>
</reference>